<dbReference type="PANTHER" id="PTHR43055:SF1">
    <property type="entry name" value="FORMATE-DEPENDENT PHOSPHORIBOSYLGLYCINAMIDE FORMYLTRANSFERASE"/>
    <property type="match status" value="1"/>
</dbReference>
<keyword evidence="3 4" id="KW-0067">ATP-binding</keyword>
<proteinExistence type="predicted"/>
<comment type="caution">
    <text evidence="6">The sequence shown here is derived from an EMBL/GenBank/DDBJ whole genome shotgun (WGS) entry which is preliminary data.</text>
</comment>
<keyword evidence="1" id="KW-0436">Ligase</keyword>
<dbReference type="SUPFAM" id="SSF56059">
    <property type="entry name" value="Glutathione synthetase ATP-binding domain-like"/>
    <property type="match status" value="1"/>
</dbReference>
<organism evidence="6 7">
    <name type="scientific">Methanorbis furvi</name>
    <dbReference type="NCBI Taxonomy" id="3028299"/>
    <lineage>
        <taxon>Archaea</taxon>
        <taxon>Methanobacteriati</taxon>
        <taxon>Methanobacteriota</taxon>
        <taxon>Stenosarchaea group</taxon>
        <taxon>Methanomicrobia</taxon>
        <taxon>Methanomicrobiales</taxon>
        <taxon>Methanocorpusculaceae</taxon>
        <taxon>Methanorbis</taxon>
    </lineage>
</organism>
<evidence type="ECO:0000313" key="6">
    <source>
        <dbReference type="EMBL" id="MDV0442249.1"/>
    </source>
</evidence>
<dbReference type="Proteomes" id="UP001273136">
    <property type="component" value="Unassembled WGS sequence"/>
</dbReference>
<evidence type="ECO:0000259" key="5">
    <source>
        <dbReference type="PROSITE" id="PS50975"/>
    </source>
</evidence>
<dbReference type="GO" id="GO:0005829">
    <property type="term" value="C:cytosol"/>
    <property type="evidence" value="ECO:0007669"/>
    <property type="project" value="TreeGrafter"/>
</dbReference>
<dbReference type="EMBL" id="JAWDKA010000008">
    <property type="protein sequence ID" value="MDV0442249.1"/>
    <property type="molecule type" value="Genomic_DNA"/>
</dbReference>
<dbReference type="GO" id="GO:0016874">
    <property type="term" value="F:ligase activity"/>
    <property type="evidence" value="ECO:0007669"/>
    <property type="project" value="UniProtKB-KW"/>
</dbReference>
<dbReference type="AlphaFoldDB" id="A0AAE4SAR0"/>
<name>A0AAE4SAR0_9EURY</name>
<dbReference type="InterPro" id="IPR011761">
    <property type="entry name" value="ATP-grasp"/>
</dbReference>
<dbReference type="GO" id="GO:0005524">
    <property type="term" value="F:ATP binding"/>
    <property type="evidence" value="ECO:0007669"/>
    <property type="project" value="UniProtKB-UniRule"/>
</dbReference>
<gene>
    <name evidence="6" type="ORF">McpAg1_14820</name>
</gene>
<dbReference type="PANTHER" id="PTHR43055">
    <property type="entry name" value="FORMATE-DEPENDENT PHOSPHORIBOSYLGLYCINAMIDE FORMYLTRANSFERASE"/>
    <property type="match status" value="1"/>
</dbReference>
<dbReference type="PROSITE" id="PS50975">
    <property type="entry name" value="ATP_GRASP"/>
    <property type="match status" value="1"/>
</dbReference>
<dbReference type="Pfam" id="PF02655">
    <property type="entry name" value="ATP-grasp_3"/>
    <property type="match status" value="1"/>
</dbReference>
<feature type="domain" description="ATP-grasp" evidence="5">
    <location>
        <begin position="78"/>
        <end position="274"/>
    </location>
</feature>
<reference evidence="6" key="1">
    <citation type="submission" date="2023-06" db="EMBL/GenBank/DDBJ databases">
        <title>Genome sequence of Methancorpusculaceae sp. Ag1.</title>
        <authorList>
            <person name="Protasov E."/>
            <person name="Platt K."/>
            <person name="Poehlein A."/>
            <person name="Daniel R."/>
            <person name="Brune A."/>
        </authorList>
    </citation>
    <scope>NUCLEOTIDE SEQUENCE</scope>
    <source>
        <strain evidence="6">Ag1</strain>
    </source>
</reference>
<evidence type="ECO:0000256" key="2">
    <source>
        <dbReference type="ARBA" id="ARBA00022741"/>
    </source>
</evidence>
<dbReference type="InterPro" id="IPR003806">
    <property type="entry name" value="ATP-grasp_PylC-type"/>
</dbReference>
<evidence type="ECO:0000256" key="1">
    <source>
        <dbReference type="ARBA" id="ARBA00022598"/>
    </source>
</evidence>
<protein>
    <recommendedName>
        <fullName evidence="5">ATP-grasp domain-containing protein</fullName>
    </recommendedName>
</protein>
<keyword evidence="2 4" id="KW-0547">Nucleotide-binding</keyword>
<keyword evidence="7" id="KW-1185">Reference proteome</keyword>
<evidence type="ECO:0000256" key="4">
    <source>
        <dbReference type="PROSITE-ProRule" id="PRU00409"/>
    </source>
</evidence>
<dbReference type="Gene3D" id="3.30.470.20">
    <property type="entry name" value="ATP-grasp fold, B domain"/>
    <property type="match status" value="1"/>
</dbReference>
<dbReference type="GO" id="GO:0046872">
    <property type="term" value="F:metal ion binding"/>
    <property type="evidence" value="ECO:0007669"/>
    <property type="project" value="InterPro"/>
</dbReference>
<dbReference type="RefSeq" id="WP_338094662.1">
    <property type="nucleotide sequence ID" value="NZ_JAWDKA010000008.1"/>
</dbReference>
<evidence type="ECO:0000313" key="7">
    <source>
        <dbReference type="Proteomes" id="UP001273136"/>
    </source>
</evidence>
<sequence>MSPSVLVAGYTTRHVAASAARAGYDVYAVDHFCDQDLLWCTKDVLAFDELSELPFAIEEMLARHEVDMVVTTSGAELLKVPKRCGTDPKVAARFMDKEKTQEFFESIGVPVPRKLGDGEYPAMMKTLSGAGGWRNAIVRNDSERAAWEEFVEHEPFLMQEVIEGQPASVSCLGTGTAAKAVAANEQILRGGDSCAYAFSGSVTPCTHPLAGRMKEIAEIIVAASGCVGSVGVDFVLTDSEAYAIEINPRFQGTVETVEAATGLNLFAMHADACRGVLPSEVPAARQFCVRRIIAAPEDLVIRTDMRDLAKTITDIPYPGQSFEEGEVMFSVIGCGPTRAEAFAALDKHITDAVLHIKT</sequence>
<accession>A0AAE4SAR0</accession>
<evidence type="ECO:0000256" key="3">
    <source>
        <dbReference type="ARBA" id="ARBA00022840"/>
    </source>
</evidence>